<dbReference type="PANTHER" id="PTHR31891:SF1">
    <property type="entry name" value="FORMAMIDASE C869.04-RELATED"/>
    <property type="match status" value="1"/>
</dbReference>
<dbReference type="InterPro" id="IPR004304">
    <property type="entry name" value="FmdA_AmdA"/>
</dbReference>
<dbReference type="Proteomes" id="UP001519287">
    <property type="component" value="Unassembled WGS sequence"/>
</dbReference>
<dbReference type="RefSeq" id="WP_209977158.1">
    <property type="nucleotide sequence ID" value="NZ_JAGGLB010000033.1"/>
</dbReference>
<proteinExistence type="predicted"/>
<dbReference type="SUPFAM" id="SSF141130">
    <property type="entry name" value="Acetamidase/Formamidase-like"/>
    <property type="match status" value="1"/>
</dbReference>
<evidence type="ECO:0000313" key="2">
    <source>
        <dbReference type="Proteomes" id="UP001519287"/>
    </source>
</evidence>
<accession>A0ABS4J7X6</accession>
<organism evidence="1 2">
    <name type="scientific">Paenibacillus eucommiae</name>
    <dbReference type="NCBI Taxonomy" id="1355755"/>
    <lineage>
        <taxon>Bacteria</taxon>
        <taxon>Bacillati</taxon>
        <taxon>Bacillota</taxon>
        <taxon>Bacilli</taxon>
        <taxon>Bacillales</taxon>
        <taxon>Paenibacillaceae</taxon>
        <taxon>Paenibacillus</taxon>
    </lineage>
</organism>
<gene>
    <name evidence="1" type="ORF">J2Z66_006992</name>
</gene>
<protein>
    <submittedName>
        <fullName evidence="1">Acetamidase/formamidase</fullName>
    </submittedName>
</protein>
<dbReference type="Gene3D" id="2.60.120.580">
    <property type="entry name" value="Acetamidase/Formamidase-like domains"/>
    <property type="match status" value="2"/>
</dbReference>
<sequence>MATHYIKPERKSLHGSFSKDLLPLLTIDSGDTVQFETLDMGWALEPWKKPGIPKRFERKQPEDQGHAICGPVYIRDAESGMTLEIKINHIRTGTWGWASAGGFPPELNDRLGTAGDEYFMHWKLNADKLEGISEYGHKIKLKPFMGIMGMPPNEAGLHATLPPRYCGGNIDCKELTAGSVLYLPIAVSGALFSVGDGHAAQGDGEVAMPALECPMEIVDLTFILHADMKIKMPRAHTADGWITFGFHEDINEATMIALDGMLDLMEELYKFERKEALALASLVVDLRITQIVNGVKGVHAVLPHHSIGKV</sequence>
<comment type="caution">
    <text evidence="1">The sequence shown here is derived from an EMBL/GenBank/DDBJ whole genome shotgun (WGS) entry which is preliminary data.</text>
</comment>
<dbReference type="EMBL" id="JAGGLB010000033">
    <property type="protein sequence ID" value="MBP1995350.1"/>
    <property type="molecule type" value="Genomic_DNA"/>
</dbReference>
<dbReference type="Pfam" id="PF03069">
    <property type="entry name" value="FmdA_AmdA"/>
    <property type="match status" value="1"/>
</dbReference>
<dbReference type="Gene3D" id="3.10.28.20">
    <property type="entry name" value="Acetamidase/Formamidase-like domains"/>
    <property type="match status" value="1"/>
</dbReference>
<keyword evidence="2" id="KW-1185">Reference proteome</keyword>
<evidence type="ECO:0000313" key="1">
    <source>
        <dbReference type="EMBL" id="MBP1995350.1"/>
    </source>
</evidence>
<name>A0ABS4J7X6_9BACL</name>
<reference evidence="1 2" key="1">
    <citation type="submission" date="2021-03" db="EMBL/GenBank/DDBJ databases">
        <title>Genomic Encyclopedia of Type Strains, Phase IV (KMG-IV): sequencing the most valuable type-strain genomes for metagenomic binning, comparative biology and taxonomic classification.</title>
        <authorList>
            <person name="Goeker M."/>
        </authorList>
    </citation>
    <scope>NUCLEOTIDE SEQUENCE [LARGE SCALE GENOMIC DNA]</scope>
    <source>
        <strain evidence="1 2">DSM 26048</strain>
    </source>
</reference>
<dbReference type="PANTHER" id="PTHR31891">
    <property type="entry name" value="FORMAMIDASE C869.04-RELATED"/>
    <property type="match status" value="1"/>
</dbReference>